<evidence type="ECO:0000313" key="5">
    <source>
        <dbReference type="EMBL" id="PSL44106.1"/>
    </source>
</evidence>
<sequence length="274" mass="29709">MSSPTRQEADEVGEIYDEMSDLVDVYYGNIHLGYWADDDDPTPLRDALERMTDLVVDALELAPGQHLLDVGCGVGEPAIRIAARSGVRITGISNSAWHVEETARRVTAAGVGGLVTARQADAGALPFPNATFDAVLALDSLPNAVDKGQWLREVGRVLRPGGRFALTDYTAEVPLTPADREVIATHGIFDPPTAPALCDLVSDAGLVVEQRRDWGARARRTYDEVLSLLHHRREAMADAYGSERMRAFEDSLAPVLEVCRAKLGYLLVAGHRPG</sequence>
<comment type="caution">
    <text evidence="5">The sequence shown here is derived from an EMBL/GenBank/DDBJ whole genome shotgun (WGS) entry which is preliminary data.</text>
</comment>
<dbReference type="GO" id="GO:0008757">
    <property type="term" value="F:S-adenosylmethionine-dependent methyltransferase activity"/>
    <property type="evidence" value="ECO:0007669"/>
    <property type="project" value="InterPro"/>
</dbReference>
<name>A0A2P8HD02_SACCR</name>
<evidence type="ECO:0000256" key="3">
    <source>
        <dbReference type="ARBA" id="ARBA00022691"/>
    </source>
</evidence>
<dbReference type="InterPro" id="IPR013216">
    <property type="entry name" value="Methyltransf_11"/>
</dbReference>
<dbReference type="Gene3D" id="3.40.50.150">
    <property type="entry name" value="Vaccinia Virus protein VP39"/>
    <property type="match status" value="1"/>
</dbReference>
<accession>A0A2P8HD02</accession>
<dbReference type="OrthoDB" id="9769602at2"/>
<reference evidence="5 6" key="1">
    <citation type="submission" date="2018-03" db="EMBL/GenBank/DDBJ databases">
        <title>Genomic Encyclopedia of Type Strains, Phase III (KMG-III): the genomes of soil and plant-associated and newly described type strains.</title>
        <authorList>
            <person name="Whitman W."/>
        </authorList>
    </citation>
    <scope>NUCLEOTIDE SEQUENCE [LARGE SCALE GENOMIC DNA]</scope>
    <source>
        <strain evidence="5 6">CGMCC 4.7097</strain>
    </source>
</reference>
<dbReference type="Pfam" id="PF08241">
    <property type="entry name" value="Methyltransf_11"/>
    <property type="match status" value="1"/>
</dbReference>
<evidence type="ECO:0000313" key="6">
    <source>
        <dbReference type="Proteomes" id="UP000241118"/>
    </source>
</evidence>
<keyword evidence="3" id="KW-0949">S-adenosyl-L-methionine</keyword>
<proteinExistence type="predicted"/>
<keyword evidence="1 5" id="KW-0489">Methyltransferase</keyword>
<dbReference type="InterPro" id="IPR029063">
    <property type="entry name" value="SAM-dependent_MTases_sf"/>
</dbReference>
<dbReference type="PANTHER" id="PTHR44068">
    <property type="entry name" value="ZGC:194242"/>
    <property type="match status" value="1"/>
</dbReference>
<dbReference type="GO" id="GO:0032259">
    <property type="term" value="P:methylation"/>
    <property type="evidence" value="ECO:0007669"/>
    <property type="project" value="UniProtKB-KW"/>
</dbReference>
<dbReference type="InterPro" id="IPR050447">
    <property type="entry name" value="Erg6_SMT_methyltransf"/>
</dbReference>
<dbReference type="PANTHER" id="PTHR44068:SF11">
    <property type="entry name" value="GERANYL DIPHOSPHATE 2-C-METHYLTRANSFERASE"/>
    <property type="match status" value="1"/>
</dbReference>
<dbReference type="RefSeq" id="WP_106620425.1">
    <property type="nucleotide sequence ID" value="NZ_PYAX01000029.1"/>
</dbReference>
<evidence type="ECO:0000256" key="1">
    <source>
        <dbReference type="ARBA" id="ARBA00022603"/>
    </source>
</evidence>
<evidence type="ECO:0000259" key="4">
    <source>
        <dbReference type="SMART" id="SM00828"/>
    </source>
</evidence>
<dbReference type="Proteomes" id="UP000241118">
    <property type="component" value="Unassembled WGS sequence"/>
</dbReference>
<dbReference type="EMBL" id="PYAX01000029">
    <property type="protein sequence ID" value="PSL44106.1"/>
    <property type="molecule type" value="Genomic_DNA"/>
</dbReference>
<dbReference type="CDD" id="cd02440">
    <property type="entry name" value="AdoMet_MTases"/>
    <property type="match status" value="1"/>
</dbReference>
<protein>
    <submittedName>
        <fullName evidence="5">Cyclopropane fatty-acyl-phospholipid synthase-like methyltransferase</fullName>
    </submittedName>
</protein>
<dbReference type="AlphaFoldDB" id="A0A2P8HD02"/>
<evidence type="ECO:0000256" key="2">
    <source>
        <dbReference type="ARBA" id="ARBA00022679"/>
    </source>
</evidence>
<gene>
    <name evidence="5" type="ORF">B0I31_12918</name>
</gene>
<keyword evidence="2 5" id="KW-0808">Transferase</keyword>
<keyword evidence="6" id="KW-1185">Reference proteome</keyword>
<dbReference type="SUPFAM" id="SSF53335">
    <property type="entry name" value="S-adenosyl-L-methionine-dependent methyltransferases"/>
    <property type="match status" value="1"/>
</dbReference>
<dbReference type="SMART" id="SM00828">
    <property type="entry name" value="PKS_MT"/>
    <property type="match status" value="1"/>
</dbReference>
<dbReference type="InterPro" id="IPR020803">
    <property type="entry name" value="MeTfrase_dom"/>
</dbReference>
<organism evidence="5 6">
    <name type="scientific">Saccharothrix carnea</name>
    <dbReference type="NCBI Taxonomy" id="1280637"/>
    <lineage>
        <taxon>Bacteria</taxon>
        <taxon>Bacillati</taxon>
        <taxon>Actinomycetota</taxon>
        <taxon>Actinomycetes</taxon>
        <taxon>Pseudonocardiales</taxon>
        <taxon>Pseudonocardiaceae</taxon>
        <taxon>Saccharothrix</taxon>
    </lineage>
</organism>
<feature type="domain" description="Polyketide synthase-like methyltransferase" evidence="4">
    <location>
        <begin position="58"/>
        <end position="268"/>
    </location>
</feature>